<name>A0A9X5H442_9FIRM</name>
<dbReference type="RefSeq" id="WP_004070332.1">
    <property type="nucleotide sequence ID" value="NZ_VIRB01000036.1"/>
</dbReference>
<dbReference type="InterPro" id="IPR051556">
    <property type="entry name" value="N-term/lysine_N-AcTrnsfr"/>
</dbReference>
<dbReference type="InterPro" id="IPR000182">
    <property type="entry name" value="GNAT_dom"/>
</dbReference>
<comment type="caution">
    <text evidence="4">The sequence shown here is derived from an EMBL/GenBank/DDBJ whole genome shotgun (WGS) entry which is preliminary data.</text>
</comment>
<evidence type="ECO:0000259" key="3">
    <source>
        <dbReference type="PROSITE" id="PS51186"/>
    </source>
</evidence>
<keyword evidence="1" id="KW-0808">Transferase</keyword>
<sequence length="155" mass="18069">MDIKILSSEDVFVNKRKIKAFVYESVKMSAYEASYSYDEAEQKVKELQTYIEQDSAIALGAFGDKGMTGFLWAYKYPYREDTNRLYISILHVSEEYRNMEIGTELIRKIESIAKEKGIDGVYLHAEATNNGACKFYEKMGFKRERIQFVKKYTGR</sequence>
<dbReference type="EMBL" id="VIRB01000036">
    <property type="protein sequence ID" value="NDO68167.1"/>
    <property type="molecule type" value="Genomic_DNA"/>
</dbReference>
<proteinExistence type="predicted"/>
<dbReference type="CDD" id="cd04301">
    <property type="entry name" value="NAT_SF"/>
    <property type="match status" value="1"/>
</dbReference>
<dbReference type="InterPro" id="IPR016181">
    <property type="entry name" value="Acyl_CoA_acyltransferase"/>
</dbReference>
<dbReference type="Proteomes" id="UP000474104">
    <property type="component" value="Unassembled WGS sequence"/>
</dbReference>
<reference evidence="4 5" key="1">
    <citation type="submission" date="2019-07" db="EMBL/GenBank/DDBJ databases">
        <title>Draft genome sequences of 15 bacterial species constituting the stable defined intestinal microbiota of the GM15 gnotobiotic mouse model.</title>
        <authorList>
            <person name="Elie C."/>
            <person name="Mathieu A."/>
            <person name="Saliou A."/>
            <person name="Darnaud M."/>
            <person name="Leulier F."/>
            <person name="Tamellini A."/>
        </authorList>
    </citation>
    <scope>NUCLEOTIDE SEQUENCE [LARGE SCALE GENOMIC DNA]</scope>
    <source>
        <strain evidence="5">ASF 502</strain>
    </source>
</reference>
<keyword evidence="2" id="KW-0012">Acyltransferase</keyword>
<feature type="domain" description="N-acetyltransferase" evidence="3">
    <location>
        <begin position="21"/>
        <end position="155"/>
    </location>
</feature>
<dbReference type="GO" id="GO:0016747">
    <property type="term" value="F:acyltransferase activity, transferring groups other than amino-acyl groups"/>
    <property type="evidence" value="ECO:0007669"/>
    <property type="project" value="InterPro"/>
</dbReference>
<dbReference type="PANTHER" id="PTHR42919:SF8">
    <property type="entry name" value="N-ALPHA-ACETYLTRANSFERASE 50"/>
    <property type="match status" value="1"/>
</dbReference>
<evidence type="ECO:0000313" key="5">
    <source>
        <dbReference type="Proteomes" id="UP000474104"/>
    </source>
</evidence>
<protein>
    <submittedName>
        <fullName evidence="4">GNAT family N-acetyltransferase</fullName>
    </submittedName>
</protein>
<accession>A0A9X5H442</accession>
<evidence type="ECO:0000313" key="4">
    <source>
        <dbReference type="EMBL" id="NDO68167.1"/>
    </source>
</evidence>
<organism evidence="4 5">
    <name type="scientific">Schaedlerella arabinosiphila</name>
    <dbReference type="NCBI Taxonomy" id="2044587"/>
    <lineage>
        <taxon>Bacteria</taxon>
        <taxon>Bacillati</taxon>
        <taxon>Bacillota</taxon>
        <taxon>Clostridia</taxon>
        <taxon>Lachnospirales</taxon>
        <taxon>Lachnospiraceae</taxon>
        <taxon>Schaedlerella</taxon>
    </lineage>
</organism>
<dbReference type="PROSITE" id="PS51186">
    <property type="entry name" value="GNAT"/>
    <property type="match status" value="1"/>
</dbReference>
<evidence type="ECO:0000256" key="2">
    <source>
        <dbReference type="ARBA" id="ARBA00023315"/>
    </source>
</evidence>
<dbReference type="AlphaFoldDB" id="A0A9X5H442"/>
<dbReference type="OrthoDB" id="5292888at2"/>
<dbReference type="Pfam" id="PF00583">
    <property type="entry name" value="Acetyltransf_1"/>
    <property type="match status" value="1"/>
</dbReference>
<gene>
    <name evidence="4" type="ORF">FMM80_05355</name>
</gene>
<dbReference type="PANTHER" id="PTHR42919">
    <property type="entry name" value="N-ALPHA-ACETYLTRANSFERASE"/>
    <property type="match status" value="1"/>
</dbReference>
<evidence type="ECO:0000256" key="1">
    <source>
        <dbReference type="ARBA" id="ARBA00022679"/>
    </source>
</evidence>
<dbReference type="Gene3D" id="3.40.630.30">
    <property type="match status" value="1"/>
</dbReference>
<dbReference type="SUPFAM" id="SSF55729">
    <property type="entry name" value="Acyl-CoA N-acyltransferases (Nat)"/>
    <property type="match status" value="1"/>
</dbReference>